<proteinExistence type="predicted"/>
<accession>A0AAD4FIP2</accession>
<sequence>MASVSLAPLSSTPTFGSGMMVDNMPPKNNLPGSGIGSSHPKAIHIKRAFAREISDTHDSSAYYDAAAEKEAEELALVLDAAGENVAGDEGADENVKVKGRLRSRRGRETGDVCAKKECPF</sequence>
<dbReference type="Proteomes" id="UP001199106">
    <property type="component" value="Unassembled WGS sequence"/>
</dbReference>
<keyword evidence="3" id="KW-1185">Reference proteome</keyword>
<name>A0AAD4FIP2_9PLEO</name>
<evidence type="ECO:0000313" key="3">
    <source>
        <dbReference type="Proteomes" id="UP001199106"/>
    </source>
</evidence>
<dbReference type="EMBL" id="JAANER010000004">
    <property type="protein sequence ID" value="KAG9190778.1"/>
    <property type="molecule type" value="Genomic_DNA"/>
</dbReference>
<dbReference type="AlphaFoldDB" id="A0AAD4FIP2"/>
<reference evidence="2" key="1">
    <citation type="submission" date="2021-07" db="EMBL/GenBank/DDBJ databases">
        <title>Genome Resource of American Ginseng Black Spot Pathogen Alternaria panax.</title>
        <authorList>
            <person name="Qiu C."/>
            <person name="Wang W."/>
            <person name="Liu Z."/>
        </authorList>
    </citation>
    <scope>NUCLEOTIDE SEQUENCE</scope>
    <source>
        <strain evidence="2">BNCC115425</strain>
    </source>
</reference>
<evidence type="ECO:0000313" key="2">
    <source>
        <dbReference type="EMBL" id="KAG9190778.1"/>
    </source>
</evidence>
<protein>
    <submittedName>
        <fullName evidence="2">Uncharacterized protein</fullName>
    </submittedName>
</protein>
<gene>
    <name evidence="2" type="ORF">G6011_08866</name>
</gene>
<organism evidence="2 3">
    <name type="scientific">Alternaria panax</name>
    <dbReference type="NCBI Taxonomy" id="48097"/>
    <lineage>
        <taxon>Eukaryota</taxon>
        <taxon>Fungi</taxon>
        <taxon>Dikarya</taxon>
        <taxon>Ascomycota</taxon>
        <taxon>Pezizomycotina</taxon>
        <taxon>Dothideomycetes</taxon>
        <taxon>Pleosporomycetidae</taxon>
        <taxon>Pleosporales</taxon>
        <taxon>Pleosporineae</taxon>
        <taxon>Pleosporaceae</taxon>
        <taxon>Alternaria</taxon>
        <taxon>Alternaria sect. Panax</taxon>
    </lineage>
</organism>
<feature type="region of interest" description="Disordered" evidence="1">
    <location>
        <begin position="1"/>
        <end position="38"/>
    </location>
</feature>
<evidence type="ECO:0000256" key="1">
    <source>
        <dbReference type="SAM" id="MobiDB-lite"/>
    </source>
</evidence>
<comment type="caution">
    <text evidence="2">The sequence shown here is derived from an EMBL/GenBank/DDBJ whole genome shotgun (WGS) entry which is preliminary data.</text>
</comment>